<reference evidence="17" key="1">
    <citation type="journal article" date="2010" name="Science">
        <title>The genome of the Western clawed frog Xenopus tropicalis.</title>
        <authorList>
            <person name="Hellsten U."/>
            <person name="Harland R.M."/>
            <person name="Gilchrist M.J."/>
            <person name="Hendrix D."/>
            <person name="Jurka J."/>
            <person name="Kapitonov V."/>
            <person name="Ovcharenko I."/>
            <person name="Putnam N.H."/>
            <person name="Shu S."/>
            <person name="Taher L."/>
            <person name="Blitz I.L."/>
            <person name="Blumberg B."/>
            <person name="Dichmann D.S."/>
            <person name="Dubchak I."/>
            <person name="Amaya E."/>
            <person name="Detter J.C."/>
            <person name="Fletcher R."/>
            <person name="Gerhard D.S."/>
            <person name="Goodstein D."/>
            <person name="Graves T."/>
            <person name="Grigoriev I.V."/>
            <person name="Grimwood J."/>
            <person name="Kawashima T."/>
            <person name="Lindquist E."/>
            <person name="Lucas S.M."/>
            <person name="Mead P.E."/>
            <person name="Mitros T."/>
            <person name="Ogino H."/>
            <person name="Ohta Y."/>
            <person name="Poliakov A.V."/>
            <person name="Pollet N."/>
            <person name="Robert J."/>
            <person name="Salamov A."/>
            <person name="Sater A.K."/>
            <person name="Schmutz J."/>
            <person name="Terry A."/>
            <person name="Vize P.D."/>
            <person name="Warren W.C."/>
            <person name="Wells D."/>
            <person name="Wills A."/>
            <person name="Wilson R.K."/>
            <person name="Zimmerman L.B."/>
            <person name="Zorn A.M."/>
            <person name="Grainger R."/>
            <person name="Grammer T."/>
            <person name="Khokha M.K."/>
            <person name="Richardson P.M."/>
            <person name="Rokhsar D.S."/>
        </authorList>
    </citation>
    <scope>NUCLEOTIDE SEQUENCE [LARGE SCALE GENOMIC DNA]</scope>
    <source>
        <strain evidence="17">Nigerian</strain>
    </source>
</reference>
<evidence type="ECO:0000256" key="2">
    <source>
        <dbReference type="ARBA" id="ARBA00004275"/>
    </source>
</evidence>
<evidence type="ECO:0000256" key="12">
    <source>
        <dbReference type="PIRSR" id="PIRSR000168-1"/>
    </source>
</evidence>
<keyword evidence="8" id="KW-0560">Oxidoreductase</keyword>
<dbReference type="GeneTree" id="ENSGT00940000160985"/>
<keyword evidence="9" id="KW-0443">Lipid metabolism</keyword>
<protein>
    <recommendedName>
        <fullName evidence="11">Acyl-coenzyme A oxidase</fullName>
    </recommendedName>
</protein>
<dbReference type="Gene3D" id="1.10.540.10">
    <property type="entry name" value="Acyl-CoA dehydrogenase/oxidase, N-terminal domain"/>
    <property type="match status" value="1"/>
</dbReference>
<dbReference type="InterPro" id="IPR002655">
    <property type="entry name" value="Acyl-CoA_oxidase_C"/>
</dbReference>
<dbReference type="PANTHER" id="PTHR10909:SF344">
    <property type="entry name" value="PEROXISOMAL ACYL-COENZYME A OXIDASE 2"/>
    <property type="match status" value="1"/>
</dbReference>
<dbReference type="InterPro" id="IPR009100">
    <property type="entry name" value="AcylCoA_DH/oxidase_NM_dom_sf"/>
</dbReference>
<reference evidence="17" key="2">
    <citation type="submission" date="2020-05" db="UniProtKB">
        <authorList>
            <consortium name="Ensembl"/>
        </authorList>
    </citation>
    <scope>IDENTIFICATION</scope>
</reference>
<dbReference type="AlphaFoldDB" id="A0A6I8Q5G3"/>
<dbReference type="FunFam" id="1.20.140.10:FF:000005">
    <property type="entry name" value="Acyl-coenzyme A oxidase"/>
    <property type="match status" value="1"/>
</dbReference>
<dbReference type="GO" id="GO:0006635">
    <property type="term" value="P:fatty acid beta-oxidation"/>
    <property type="evidence" value="ECO:0007669"/>
    <property type="project" value="InterPro"/>
</dbReference>
<evidence type="ECO:0000313" key="17">
    <source>
        <dbReference type="Ensembl" id="ENSXETP00000064795"/>
    </source>
</evidence>
<evidence type="ECO:0000256" key="6">
    <source>
        <dbReference type="ARBA" id="ARBA00022827"/>
    </source>
</evidence>
<feature type="domain" description="Acyl-coenzyme A oxidase N-terminal" evidence="15">
    <location>
        <begin position="28"/>
        <end position="142"/>
    </location>
</feature>
<dbReference type="Gene3D" id="2.40.110.10">
    <property type="entry name" value="Butyryl-CoA Dehydrogenase, subunit A, domain 2"/>
    <property type="match status" value="1"/>
</dbReference>
<dbReference type="Xenbase" id="XB-GENE-5845946">
    <property type="gene designation" value="acox2"/>
</dbReference>
<evidence type="ECO:0000259" key="16">
    <source>
        <dbReference type="Pfam" id="PF22924"/>
    </source>
</evidence>
<comment type="cofactor">
    <cofactor evidence="1">
        <name>FAD</name>
        <dbReference type="ChEBI" id="CHEBI:57692"/>
    </cofactor>
</comment>
<keyword evidence="4" id="KW-0597">Phosphoprotein</keyword>
<evidence type="ECO:0000256" key="3">
    <source>
        <dbReference type="ARBA" id="ARBA00006288"/>
    </source>
</evidence>
<dbReference type="FunFam" id="1.20.140.10:FF:000007">
    <property type="entry name" value="Acyl-coenzyme A oxidase"/>
    <property type="match status" value="1"/>
</dbReference>
<evidence type="ECO:0000256" key="4">
    <source>
        <dbReference type="ARBA" id="ARBA00022553"/>
    </source>
</evidence>
<organism evidence="17">
    <name type="scientific">Xenopus tropicalis</name>
    <name type="common">Western clawed frog</name>
    <name type="synonym">Silurana tropicalis</name>
    <dbReference type="NCBI Taxonomy" id="8364"/>
    <lineage>
        <taxon>Eukaryota</taxon>
        <taxon>Metazoa</taxon>
        <taxon>Chordata</taxon>
        <taxon>Craniata</taxon>
        <taxon>Vertebrata</taxon>
        <taxon>Euteleostomi</taxon>
        <taxon>Amphibia</taxon>
        <taxon>Batrachia</taxon>
        <taxon>Anura</taxon>
        <taxon>Pipoidea</taxon>
        <taxon>Pipidae</taxon>
        <taxon>Xenopodinae</taxon>
        <taxon>Xenopus</taxon>
        <taxon>Silurana</taxon>
    </lineage>
</organism>
<dbReference type="InterPro" id="IPR036250">
    <property type="entry name" value="AcylCo_DH-like_C"/>
</dbReference>
<feature type="binding site" evidence="13">
    <location>
        <position position="188"/>
    </location>
    <ligand>
        <name>FAD</name>
        <dbReference type="ChEBI" id="CHEBI:57692"/>
    </ligand>
</feature>
<dbReference type="FunFam" id="1.10.540.10:FF:000006">
    <property type="entry name" value="Acyl-coenzyme A oxidase"/>
    <property type="match status" value="1"/>
</dbReference>
<dbReference type="FunFam" id="2.40.110.10:FF:000003">
    <property type="entry name" value="Acyl-coenzyme A oxidase"/>
    <property type="match status" value="1"/>
</dbReference>
<dbReference type="GO" id="GO:0005777">
    <property type="term" value="C:peroxisome"/>
    <property type="evidence" value="ECO:0007669"/>
    <property type="project" value="UniProtKB-SubCell"/>
</dbReference>
<dbReference type="InterPro" id="IPR012258">
    <property type="entry name" value="Acyl-CoA_oxidase"/>
</dbReference>
<feature type="domain" description="Acyl-CoA oxidase C-terminal" evidence="14">
    <location>
        <begin position="484"/>
        <end position="650"/>
    </location>
</feature>
<dbReference type="Gene3D" id="1.20.140.10">
    <property type="entry name" value="Butyryl-CoA Dehydrogenase, subunit A, domain 3"/>
    <property type="match status" value="2"/>
</dbReference>
<dbReference type="InterPro" id="IPR029320">
    <property type="entry name" value="Acyl-CoA_ox_N"/>
</dbReference>
<dbReference type="Pfam" id="PF01756">
    <property type="entry name" value="ACOX"/>
    <property type="match status" value="1"/>
</dbReference>
<keyword evidence="7" id="KW-0276">Fatty acid metabolism</keyword>
<keyword evidence="6 11" id="KW-0274">FAD</keyword>
<dbReference type="PIRSF" id="PIRSF000168">
    <property type="entry name" value="Acyl-CoA_oxidase"/>
    <property type="match status" value="1"/>
</dbReference>
<sequence>MVWWRASSADIDVNPDLASERAAPSFCVESLTNLLDGSVEKTRVRRYVVSTILKDPVFSKENHYFKTRQERYEGAIRNSFHLKQKIKELGWREDGPEGEVIYRAMGGELALNIHGVFIKSILALGTDEQVAKWIPLANNCNILGTYAQTELGHGTYLRGLETTATFDISTQEFIINTPQISATKWWPGDLGKTCTHAVVLAHLIIKEKNYGMHPFIVQVRSLKDHSPMPGITVGDIGPKMCFEQIDNGFLMMRNICVPKENMLSRYSEVLPDGTYVKRGSDKINYFTMVAVRVSMLRAEVLEALMKACTISIRYSAVRRQSELKPGDREPKILEYQTQQQKLLPLLATCYAIHFTTCHVNKVYDEVYGAIQAGNFDSLPELHALVSGIKAYATEICSNGIEVCRKACGGHGYSLFSGLPSLYTKVTASCTYEGENTVLHLQAARFLIKCYAAARSGQSLPHSVAYLSSPISGACQASSHTHFLNPDVYIKAYQHRAYRLIDSAAFKMRNLVQSGMEQYAAWNSTSVELVKASIAHTHYIIVKLFADVLDSLSSFPEIQKVLKSLCDLHALHGIFTNSGDFLQDGHLSGKQLEMLTEAYLGLLSLIRRDAVLLVDAFDYADQQLLSALGSYDGNVYYNLLECAQKNPDNKKVCLDIPYPLLVLLSRAGQLMGLWINTVIS</sequence>
<dbReference type="Pfam" id="PF14749">
    <property type="entry name" value="Acyl-CoA_ox_N"/>
    <property type="match status" value="1"/>
</dbReference>
<evidence type="ECO:0000256" key="1">
    <source>
        <dbReference type="ARBA" id="ARBA00001974"/>
    </source>
</evidence>
<dbReference type="SUPFAM" id="SSF56645">
    <property type="entry name" value="Acyl-CoA dehydrogenase NM domain-like"/>
    <property type="match status" value="1"/>
</dbReference>
<dbReference type="PANTHER" id="PTHR10909">
    <property type="entry name" value="ELECTRON TRANSPORT OXIDOREDUCTASE"/>
    <property type="match status" value="1"/>
</dbReference>
<evidence type="ECO:0000256" key="7">
    <source>
        <dbReference type="ARBA" id="ARBA00022832"/>
    </source>
</evidence>
<evidence type="ECO:0000256" key="11">
    <source>
        <dbReference type="PIRNR" id="PIRNR000168"/>
    </source>
</evidence>
<dbReference type="InterPro" id="IPR037069">
    <property type="entry name" value="AcylCoA_DH/ox_N_sf"/>
</dbReference>
<keyword evidence="10" id="KW-0576">Peroxisome</keyword>
<dbReference type="Pfam" id="PF22924">
    <property type="entry name" value="ACOX_C_alpha1"/>
    <property type="match status" value="1"/>
</dbReference>
<accession>A0A6I8Q5G3</accession>
<dbReference type="SUPFAM" id="SSF47203">
    <property type="entry name" value="Acyl-CoA dehydrogenase C-terminal domain-like"/>
    <property type="match status" value="2"/>
</dbReference>
<dbReference type="GO" id="GO:0003997">
    <property type="term" value="F:acyl-CoA oxidase activity"/>
    <property type="evidence" value="ECO:0007669"/>
    <property type="project" value="InterPro"/>
</dbReference>
<evidence type="ECO:0000256" key="5">
    <source>
        <dbReference type="ARBA" id="ARBA00022630"/>
    </source>
</evidence>
<feature type="active site" description="Proton acceptor" evidence="12">
    <location>
        <position position="432"/>
    </location>
</feature>
<dbReference type="InParanoid" id="A0A6I8Q5G3"/>
<dbReference type="GO" id="GO:0071949">
    <property type="term" value="F:FAD binding"/>
    <property type="evidence" value="ECO:0007669"/>
    <property type="project" value="InterPro"/>
</dbReference>
<dbReference type="InterPro" id="IPR055060">
    <property type="entry name" value="ACOX_C_alpha1"/>
</dbReference>
<comment type="similarity">
    <text evidence="3 11">Belongs to the acyl-CoA oxidase family.</text>
</comment>
<dbReference type="InterPro" id="IPR046373">
    <property type="entry name" value="Acyl-CoA_Oxase/DH_mid-dom_sf"/>
</dbReference>
<evidence type="ECO:0000256" key="8">
    <source>
        <dbReference type="ARBA" id="ARBA00023002"/>
    </source>
</evidence>
<evidence type="ECO:0000259" key="15">
    <source>
        <dbReference type="Pfam" id="PF14749"/>
    </source>
</evidence>
<evidence type="ECO:0000256" key="9">
    <source>
        <dbReference type="ARBA" id="ARBA00023098"/>
    </source>
</evidence>
<dbReference type="Ensembl" id="ENSXETT00000093987">
    <property type="protein sequence ID" value="ENSXETP00000064795"/>
    <property type="gene ID" value="ENSXETG00000023676"/>
</dbReference>
<feature type="domain" description="Acyl-CoA oxidase C-alpha1" evidence="16">
    <location>
        <begin position="285"/>
        <end position="447"/>
    </location>
</feature>
<dbReference type="Bgee" id="ENSXETG00000023676">
    <property type="expression patterns" value="Expressed in liver and 16 other cell types or tissues"/>
</dbReference>
<gene>
    <name evidence="17" type="primary">acox2</name>
</gene>
<comment type="subcellular location">
    <subcellularLocation>
        <location evidence="2">Peroxisome</location>
    </subcellularLocation>
</comment>
<dbReference type="FunCoup" id="A0A6I8Q5G3">
    <property type="interactions" value="423"/>
</dbReference>
<feature type="binding site" evidence="13">
    <location>
        <position position="149"/>
    </location>
    <ligand>
        <name>FAD</name>
        <dbReference type="ChEBI" id="CHEBI:57692"/>
    </ligand>
</feature>
<evidence type="ECO:0000256" key="13">
    <source>
        <dbReference type="PIRSR" id="PIRSR000168-2"/>
    </source>
</evidence>
<name>A0A6I8Q5G3_XENTR</name>
<evidence type="ECO:0000259" key="14">
    <source>
        <dbReference type="Pfam" id="PF01756"/>
    </source>
</evidence>
<evidence type="ECO:0000256" key="10">
    <source>
        <dbReference type="ARBA" id="ARBA00023140"/>
    </source>
</evidence>
<proteinExistence type="inferred from homology"/>
<keyword evidence="5 11" id="KW-0285">Flavoprotein</keyword>